<dbReference type="AlphaFoldDB" id="A0A6A6SIR3"/>
<accession>A0A6A6SIR3</accession>
<dbReference type="OrthoDB" id="420564at2759"/>
<gene>
    <name evidence="1" type="ORF">P280DRAFT_441308</name>
</gene>
<evidence type="ECO:0000313" key="2">
    <source>
        <dbReference type="Proteomes" id="UP000799753"/>
    </source>
</evidence>
<keyword evidence="2" id="KW-1185">Reference proteome</keyword>
<organism evidence="1 2">
    <name type="scientific">Massarina eburnea CBS 473.64</name>
    <dbReference type="NCBI Taxonomy" id="1395130"/>
    <lineage>
        <taxon>Eukaryota</taxon>
        <taxon>Fungi</taxon>
        <taxon>Dikarya</taxon>
        <taxon>Ascomycota</taxon>
        <taxon>Pezizomycotina</taxon>
        <taxon>Dothideomycetes</taxon>
        <taxon>Pleosporomycetidae</taxon>
        <taxon>Pleosporales</taxon>
        <taxon>Massarineae</taxon>
        <taxon>Massarinaceae</taxon>
        <taxon>Massarina</taxon>
    </lineage>
</organism>
<dbReference type="EMBL" id="MU006776">
    <property type="protein sequence ID" value="KAF2646861.1"/>
    <property type="molecule type" value="Genomic_DNA"/>
</dbReference>
<proteinExistence type="predicted"/>
<dbReference type="Proteomes" id="UP000799753">
    <property type="component" value="Unassembled WGS sequence"/>
</dbReference>
<protein>
    <submittedName>
        <fullName evidence="1">Geranylgeranyl pyrophosphate synthetase</fullName>
    </submittedName>
</protein>
<sequence>MANKPIAVISRQDLKDLNTPASASITEVEHLTSYNWIEAPRTTPTIAVPGSPALWAPPNGPFRPAKDTGHVYISQNAARHPDSPLEPLFRALYTSHPSFDISSIDIVTDRNNIRKLLSLINPRWSSNKREDFTINVEVTNNTAIFNRDETKTEEYISPKEFKGYGHTFEKKCTRNQINGSTGHHRILSYSFGNLKFLVRHETDGYVGVTIPHLPAEVANDDEDLSVILDTLSLSRASNRPTKTYPSDTILAVRKGGHTVPMSATLEIKTRVSHRPLAIEDVVSQLWVSQTPKLVRAYHTKGEFAVPRVEDVAGYVEAWEAQNQGDLRMLAGLIGRIRDVVREGGGRARVRYDAGRDRLVVSRLGGRQMLPKDLYGKWEGKGGGERSGDLDVKIVEQALRKRDV</sequence>
<reference evidence="1" key="1">
    <citation type="journal article" date="2020" name="Stud. Mycol.">
        <title>101 Dothideomycetes genomes: a test case for predicting lifestyles and emergence of pathogens.</title>
        <authorList>
            <person name="Haridas S."/>
            <person name="Albert R."/>
            <person name="Binder M."/>
            <person name="Bloem J."/>
            <person name="Labutti K."/>
            <person name="Salamov A."/>
            <person name="Andreopoulos B."/>
            <person name="Baker S."/>
            <person name="Barry K."/>
            <person name="Bills G."/>
            <person name="Bluhm B."/>
            <person name="Cannon C."/>
            <person name="Castanera R."/>
            <person name="Culley D."/>
            <person name="Daum C."/>
            <person name="Ezra D."/>
            <person name="Gonzalez J."/>
            <person name="Henrissat B."/>
            <person name="Kuo A."/>
            <person name="Liang C."/>
            <person name="Lipzen A."/>
            <person name="Lutzoni F."/>
            <person name="Magnuson J."/>
            <person name="Mondo S."/>
            <person name="Nolan M."/>
            <person name="Ohm R."/>
            <person name="Pangilinan J."/>
            <person name="Park H.-J."/>
            <person name="Ramirez L."/>
            <person name="Alfaro M."/>
            <person name="Sun H."/>
            <person name="Tritt A."/>
            <person name="Yoshinaga Y."/>
            <person name="Zwiers L.-H."/>
            <person name="Turgeon B."/>
            <person name="Goodwin S."/>
            <person name="Spatafora J."/>
            <person name="Crous P."/>
            <person name="Grigoriev I."/>
        </authorList>
    </citation>
    <scope>NUCLEOTIDE SEQUENCE</scope>
    <source>
        <strain evidence="1">CBS 473.64</strain>
    </source>
</reference>
<dbReference type="PANTHER" id="PTHR35179">
    <property type="entry name" value="PROTEIN CBG02620"/>
    <property type="match status" value="1"/>
</dbReference>
<dbReference type="PANTHER" id="PTHR35179:SF2">
    <property type="entry name" value="START DOMAIN-CONTAINING PROTEIN"/>
    <property type="match status" value="1"/>
</dbReference>
<name>A0A6A6SIR3_9PLEO</name>
<evidence type="ECO:0000313" key="1">
    <source>
        <dbReference type="EMBL" id="KAF2646861.1"/>
    </source>
</evidence>